<accession>A0A7T2GM77</accession>
<dbReference type="Pfam" id="PF10043">
    <property type="entry name" value="DUF2279"/>
    <property type="match status" value="1"/>
</dbReference>
<reference evidence="1 2" key="1">
    <citation type="submission" date="2020-11" db="EMBL/GenBank/DDBJ databases">
        <title>Genome seq and assembly of Sphingosinicella sp.</title>
        <authorList>
            <person name="Chhetri G."/>
        </authorList>
    </citation>
    <scope>NUCLEOTIDE SEQUENCE [LARGE SCALE GENOMIC DNA]</scope>
    <source>
        <strain evidence="1 2">UDD2</strain>
    </source>
</reference>
<dbReference type="Proteomes" id="UP000594873">
    <property type="component" value="Chromosome"/>
</dbReference>
<sequence>MVALLTATNLPVTLGDPQSFRFKSEGLFGKDTSNIGVDKLAHAWNAHLFSEILYRRMARKTGGGPASARTAALLGLGLQTYGEIYDAFHKNSGFSWEDMAFNAAGAGFTALQHSVPGLDEKVDFRLLIVPNDDIITFRGRKHFEQQWFLLAFKASGFERFRDSPLRFLEFHVGYHAEDFDDDDRAAGLVPKRKPFVGIGLNISELLLKNRSGGVASVGRHGLEYLQIPYTALHVD</sequence>
<dbReference type="InterPro" id="IPR018736">
    <property type="entry name" value="DUF2279_periplasmic_lipo"/>
</dbReference>
<name>A0A7T2GM77_9SPHN</name>
<keyword evidence="2" id="KW-1185">Reference proteome</keyword>
<dbReference type="AlphaFoldDB" id="A0A7T2GM77"/>
<protein>
    <submittedName>
        <fullName evidence="1">DUF2279 domain-containing protein</fullName>
    </submittedName>
</protein>
<dbReference type="KEGG" id="sflv:IC614_11890"/>
<proteinExistence type="predicted"/>
<gene>
    <name evidence="1" type="ORF">IC614_11890</name>
</gene>
<evidence type="ECO:0000313" key="1">
    <source>
        <dbReference type="EMBL" id="QPQ56361.1"/>
    </source>
</evidence>
<evidence type="ECO:0000313" key="2">
    <source>
        <dbReference type="Proteomes" id="UP000594873"/>
    </source>
</evidence>
<organism evidence="1 2">
    <name type="scientific">Allosphingosinicella flava</name>
    <dbReference type="NCBI Taxonomy" id="2771430"/>
    <lineage>
        <taxon>Bacteria</taxon>
        <taxon>Pseudomonadati</taxon>
        <taxon>Pseudomonadota</taxon>
        <taxon>Alphaproteobacteria</taxon>
        <taxon>Sphingomonadales</taxon>
        <taxon>Sphingomonadaceae</taxon>
        <taxon>Allosphingosinicella</taxon>
    </lineage>
</organism>
<dbReference type="EMBL" id="CP065592">
    <property type="protein sequence ID" value="QPQ56361.1"/>
    <property type="molecule type" value="Genomic_DNA"/>
</dbReference>